<evidence type="ECO:0000313" key="2">
    <source>
        <dbReference type="EMBL" id="MDF0602682.1"/>
    </source>
</evidence>
<dbReference type="InterPro" id="IPR016071">
    <property type="entry name" value="Staphylococal_nuclease_OB-fold"/>
</dbReference>
<gene>
    <name evidence="2" type="ORF">P1J78_18235</name>
</gene>
<keyword evidence="3" id="KW-1185">Reference proteome</keyword>
<reference evidence="2" key="1">
    <citation type="submission" date="2023-03" db="EMBL/GenBank/DDBJ databases">
        <title>Multiphase analysis and comparison of six strains from genera Psychromarinibacter, Lutimaribacter, and Maritimibacter, including a novel species: Psychromarinibacter sediminicola sp. nov.</title>
        <authorList>
            <person name="Wang Y.-H."/>
            <person name="Ye M.-Q."/>
            <person name="Du Z.-J."/>
        </authorList>
    </citation>
    <scope>NUCLEOTIDE SEQUENCE</scope>
    <source>
        <strain evidence="2">C21-152</strain>
    </source>
</reference>
<dbReference type="EMBL" id="JARGYC010000057">
    <property type="protein sequence ID" value="MDF0602682.1"/>
    <property type="molecule type" value="Genomic_DNA"/>
</dbReference>
<accession>A0AAE3NV49</accession>
<dbReference type="InterPro" id="IPR035437">
    <property type="entry name" value="SNase_OB-fold_sf"/>
</dbReference>
<sequence length="174" mass="18325">MGSVDTPRIGRPRHTAWQRLRRLPLIDGAAILATAALVVLSVHDRAAGSEPSDTATPDVRILNGGDAWGGFGRTASTSAPAGEISGTVSHVRDGDTIELAGTAVRFATLDCPEAGTLAGDRATAALRSLLRHETVTCRRTGETSYDRRSGTCRVSGGRSISDTMIAAGLCRRWR</sequence>
<dbReference type="Gene3D" id="2.40.50.90">
    <property type="match status" value="1"/>
</dbReference>
<proteinExistence type="predicted"/>
<protein>
    <recommendedName>
        <fullName evidence="1">TNase-like domain-containing protein</fullName>
    </recommendedName>
</protein>
<dbReference type="Proteomes" id="UP001220964">
    <property type="component" value="Unassembled WGS sequence"/>
</dbReference>
<dbReference type="RefSeq" id="WP_275568808.1">
    <property type="nucleotide sequence ID" value="NZ_JARGYC010000057.1"/>
</dbReference>
<comment type="caution">
    <text evidence="2">The sequence shown here is derived from an EMBL/GenBank/DDBJ whole genome shotgun (WGS) entry which is preliminary data.</text>
</comment>
<name>A0AAE3NV49_9RHOB</name>
<feature type="domain" description="TNase-like" evidence="1">
    <location>
        <begin position="82"/>
        <end position="174"/>
    </location>
</feature>
<dbReference type="SUPFAM" id="SSF50199">
    <property type="entry name" value="Staphylococcal nuclease"/>
    <property type="match status" value="1"/>
</dbReference>
<evidence type="ECO:0000313" key="3">
    <source>
        <dbReference type="Proteomes" id="UP001220964"/>
    </source>
</evidence>
<dbReference type="AlphaFoldDB" id="A0AAE3NV49"/>
<organism evidence="2 3">
    <name type="scientific">Psychromarinibacter sediminicola</name>
    <dbReference type="NCBI Taxonomy" id="3033385"/>
    <lineage>
        <taxon>Bacteria</taxon>
        <taxon>Pseudomonadati</taxon>
        <taxon>Pseudomonadota</taxon>
        <taxon>Alphaproteobacteria</taxon>
        <taxon>Rhodobacterales</taxon>
        <taxon>Paracoccaceae</taxon>
        <taxon>Psychromarinibacter</taxon>
    </lineage>
</organism>
<dbReference type="PROSITE" id="PS50830">
    <property type="entry name" value="TNASE_3"/>
    <property type="match status" value="1"/>
</dbReference>
<evidence type="ECO:0000259" key="1">
    <source>
        <dbReference type="PROSITE" id="PS50830"/>
    </source>
</evidence>